<evidence type="ECO:0000256" key="2">
    <source>
        <dbReference type="ARBA" id="ARBA00004434"/>
    </source>
</evidence>
<dbReference type="GO" id="GO:0090141">
    <property type="term" value="P:positive regulation of mitochondrial fission"/>
    <property type="evidence" value="ECO:0007669"/>
    <property type="project" value="TreeGrafter"/>
</dbReference>
<dbReference type="InterPro" id="IPR000719">
    <property type="entry name" value="Prot_kinase_dom"/>
</dbReference>
<organism evidence="20 21">
    <name type="scientific">Rhynocoris fuscipes</name>
    <dbReference type="NCBI Taxonomy" id="488301"/>
    <lineage>
        <taxon>Eukaryota</taxon>
        <taxon>Metazoa</taxon>
        <taxon>Ecdysozoa</taxon>
        <taxon>Arthropoda</taxon>
        <taxon>Hexapoda</taxon>
        <taxon>Insecta</taxon>
        <taxon>Pterygota</taxon>
        <taxon>Neoptera</taxon>
        <taxon>Paraneoptera</taxon>
        <taxon>Hemiptera</taxon>
        <taxon>Heteroptera</taxon>
        <taxon>Panheteroptera</taxon>
        <taxon>Cimicomorpha</taxon>
        <taxon>Reduviidae</taxon>
        <taxon>Harpactorinae</taxon>
        <taxon>Harpactorini</taxon>
        <taxon>Rhynocoris</taxon>
    </lineage>
</organism>
<evidence type="ECO:0000256" key="6">
    <source>
        <dbReference type="ARBA" id="ARBA00022527"/>
    </source>
</evidence>
<name>A0AAW1CNE4_9HEMI</name>
<evidence type="ECO:0000256" key="7">
    <source>
        <dbReference type="ARBA" id="ARBA00022679"/>
    </source>
</evidence>
<comment type="cofactor">
    <cofactor evidence="1">
        <name>Mg(2+)</name>
        <dbReference type="ChEBI" id="CHEBI:18420"/>
    </cofactor>
</comment>
<keyword evidence="8" id="KW-0479">Metal-binding</keyword>
<keyword evidence="15" id="KW-0809">Transit peptide</keyword>
<dbReference type="SMART" id="SM00220">
    <property type="entry name" value="S_TKc"/>
    <property type="match status" value="1"/>
</dbReference>
<evidence type="ECO:0000256" key="12">
    <source>
        <dbReference type="ARBA" id="ARBA00022792"/>
    </source>
</evidence>
<evidence type="ECO:0000256" key="10">
    <source>
        <dbReference type="ARBA" id="ARBA00022777"/>
    </source>
</evidence>
<sequence length="573" mass="64505">MSVRHGFWKALSVGKYLFRGWRVIPRSWPQNRSTVLAEPVCRTQATSFVQTKYESARRIFANNILRRVTNPVSADLRKKTTKQLLFGNSGPFFAFVGIGLASGSIITKEDELEGLCWEIREAVSRMQTSMAEAESDIFHPSEEIKLNRFSIGKMISKGSNGAVYLARKNSSFGLESEASKDNESPKFEPESPAISFPYAMKVMFNYDIESKATSILKSMYCEAIPARIHFANRDSEASWGQILSDRPISIPPHPNVVSMHCVFADKVYELPDSMDSCAATLPRRINPEGFGRNMSLYLLMKRYDTTLTEYLNSVKPDTREGVLLLTQLLEAIAHVNSCGVAHRDIKSNNILLELDSNSDDKSRGCPRLALTDFGCCLADTTFGLLQPYLTEEMSKGGNPALMAPEVALARPGLMSFIDYSKCDGWAAATLAYEIFLGYNPFYRHPTKNPRPLMNISYSEDDLPTLDDIPDLVRTVIQALLLRNHHKRISASLAADVLQLYLWAPNSWLKRFDTQPLPSSSEILQWLLCLTTKVLTTSSFEGRRTQAEYQLIGSFLRRTRISNIRKALSWAKNR</sequence>
<dbReference type="GO" id="GO:0005524">
    <property type="term" value="F:ATP binding"/>
    <property type="evidence" value="ECO:0007669"/>
    <property type="project" value="UniProtKB-KW"/>
</dbReference>
<feature type="domain" description="Protein kinase" evidence="19">
    <location>
        <begin position="149"/>
        <end position="501"/>
    </location>
</feature>
<evidence type="ECO:0000313" key="21">
    <source>
        <dbReference type="Proteomes" id="UP001461498"/>
    </source>
</evidence>
<dbReference type="InterPro" id="IPR051511">
    <property type="entry name" value="MitoQC_Scaffold_Kinases"/>
</dbReference>
<evidence type="ECO:0000256" key="11">
    <source>
        <dbReference type="ARBA" id="ARBA00022787"/>
    </source>
</evidence>
<dbReference type="Proteomes" id="UP001461498">
    <property type="component" value="Unassembled WGS sequence"/>
</dbReference>
<dbReference type="GO" id="GO:0005743">
    <property type="term" value="C:mitochondrial inner membrane"/>
    <property type="evidence" value="ECO:0007669"/>
    <property type="project" value="UniProtKB-SubCell"/>
</dbReference>
<accession>A0AAW1CNE4</accession>
<comment type="subcellular location">
    <subcellularLocation>
        <location evidence="3">Cytoplasm</location>
        <location evidence="3">Cytosol</location>
    </subcellularLocation>
    <subcellularLocation>
        <location evidence="2">Mitochondrion inner membrane</location>
        <topology evidence="2">Single-pass membrane protein</topology>
    </subcellularLocation>
    <subcellularLocation>
        <location evidence="4">Mitochondrion outer membrane</location>
        <topology evidence="4">Single-pass membrane protein</topology>
    </subcellularLocation>
</comment>
<reference evidence="20 21" key="1">
    <citation type="submission" date="2022-12" db="EMBL/GenBank/DDBJ databases">
        <title>Chromosome-level genome assembly of true bugs.</title>
        <authorList>
            <person name="Ma L."/>
            <person name="Li H."/>
        </authorList>
    </citation>
    <scope>NUCLEOTIDE SEQUENCE [LARGE SCALE GENOMIC DNA]</scope>
    <source>
        <strain evidence="20">Lab_2022b</strain>
    </source>
</reference>
<evidence type="ECO:0000256" key="1">
    <source>
        <dbReference type="ARBA" id="ARBA00001946"/>
    </source>
</evidence>
<comment type="caution">
    <text evidence="20">The sequence shown here is derived from an EMBL/GenBank/DDBJ whole genome shotgun (WGS) entry which is preliminary data.</text>
</comment>
<dbReference type="GO" id="GO:0004674">
    <property type="term" value="F:protein serine/threonine kinase activity"/>
    <property type="evidence" value="ECO:0007669"/>
    <property type="project" value="UniProtKB-KW"/>
</dbReference>
<dbReference type="PROSITE" id="PS00108">
    <property type="entry name" value="PROTEIN_KINASE_ST"/>
    <property type="match status" value="1"/>
</dbReference>
<dbReference type="GO" id="GO:0000422">
    <property type="term" value="P:autophagy of mitochondrion"/>
    <property type="evidence" value="ECO:0007669"/>
    <property type="project" value="TreeGrafter"/>
</dbReference>
<evidence type="ECO:0000256" key="15">
    <source>
        <dbReference type="ARBA" id="ARBA00022946"/>
    </source>
</evidence>
<gene>
    <name evidence="20" type="ORF">O3M35_001425</name>
</gene>
<dbReference type="InterPro" id="IPR008271">
    <property type="entry name" value="Ser/Thr_kinase_AS"/>
</dbReference>
<evidence type="ECO:0000256" key="9">
    <source>
        <dbReference type="ARBA" id="ARBA00022741"/>
    </source>
</evidence>
<dbReference type="EMBL" id="JAPXFL010000010">
    <property type="protein sequence ID" value="KAK9500089.1"/>
    <property type="molecule type" value="Genomic_DNA"/>
</dbReference>
<dbReference type="GO" id="GO:0042981">
    <property type="term" value="P:regulation of apoptotic process"/>
    <property type="evidence" value="ECO:0007669"/>
    <property type="project" value="TreeGrafter"/>
</dbReference>
<evidence type="ECO:0000256" key="5">
    <source>
        <dbReference type="ARBA" id="ARBA00012513"/>
    </source>
</evidence>
<evidence type="ECO:0000256" key="14">
    <source>
        <dbReference type="ARBA" id="ARBA00022842"/>
    </source>
</evidence>
<keyword evidence="16" id="KW-0496">Mitochondrion</keyword>
<keyword evidence="6" id="KW-0723">Serine/threonine-protein kinase</keyword>
<evidence type="ECO:0000256" key="13">
    <source>
        <dbReference type="ARBA" id="ARBA00022840"/>
    </source>
</evidence>
<dbReference type="PANTHER" id="PTHR22972:SF7">
    <property type="entry name" value="SERINE_THREONINE-PROTEIN KINASE PINK1, MITOCHONDRIAL"/>
    <property type="match status" value="1"/>
</dbReference>
<evidence type="ECO:0000313" key="20">
    <source>
        <dbReference type="EMBL" id="KAK9500089.1"/>
    </source>
</evidence>
<keyword evidence="7" id="KW-0808">Transferase</keyword>
<keyword evidence="13" id="KW-0067">ATP-binding</keyword>
<keyword evidence="14" id="KW-0460">Magnesium</keyword>
<comment type="catalytic activity">
    <reaction evidence="18">
        <text>L-seryl-[protein] + ATP = O-phospho-L-seryl-[protein] + ADP + H(+)</text>
        <dbReference type="Rhea" id="RHEA:17989"/>
        <dbReference type="Rhea" id="RHEA-COMP:9863"/>
        <dbReference type="Rhea" id="RHEA-COMP:11604"/>
        <dbReference type="ChEBI" id="CHEBI:15378"/>
        <dbReference type="ChEBI" id="CHEBI:29999"/>
        <dbReference type="ChEBI" id="CHEBI:30616"/>
        <dbReference type="ChEBI" id="CHEBI:83421"/>
        <dbReference type="ChEBI" id="CHEBI:456216"/>
        <dbReference type="EC" id="2.7.11.1"/>
    </reaction>
</comment>
<dbReference type="Pfam" id="PF00069">
    <property type="entry name" value="Pkinase"/>
    <property type="match status" value="1"/>
</dbReference>
<dbReference type="GO" id="GO:0005741">
    <property type="term" value="C:mitochondrial outer membrane"/>
    <property type="evidence" value="ECO:0007669"/>
    <property type="project" value="UniProtKB-SubCell"/>
</dbReference>
<evidence type="ECO:0000259" key="19">
    <source>
        <dbReference type="PROSITE" id="PS50011"/>
    </source>
</evidence>
<keyword evidence="12" id="KW-0999">Mitochondrion inner membrane</keyword>
<protein>
    <recommendedName>
        <fullName evidence="5">non-specific serine/threonine protein kinase</fullName>
        <ecNumber evidence="5">2.7.11.1</ecNumber>
    </recommendedName>
</protein>
<dbReference type="PANTHER" id="PTHR22972">
    <property type="entry name" value="SERINE/THREONINE PROTEIN KINASE"/>
    <property type="match status" value="1"/>
</dbReference>
<evidence type="ECO:0000256" key="3">
    <source>
        <dbReference type="ARBA" id="ARBA00004514"/>
    </source>
</evidence>
<evidence type="ECO:0000256" key="18">
    <source>
        <dbReference type="ARBA" id="ARBA00048679"/>
    </source>
</evidence>
<evidence type="ECO:0000256" key="8">
    <source>
        <dbReference type="ARBA" id="ARBA00022723"/>
    </source>
</evidence>
<keyword evidence="21" id="KW-1185">Reference proteome</keyword>
<dbReference type="SUPFAM" id="SSF56112">
    <property type="entry name" value="Protein kinase-like (PK-like)"/>
    <property type="match status" value="1"/>
</dbReference>
<keyword evidence="12" id="KW-0472">Membrane</keyword>
<dbReference type="AlphaFoldDB" id="A0AAW1CNE4"/>
<keyword evidence="9" id="KW-0547">Nucleotide-binding</keyword>
<dbReference type="GO" id="GO:0005829">
    <property type="term" value="C:cytosol"/>
    <property type="evidence" value="ECO:0007669"/>
    <property type="project" value="UniProtKB-SubCell"/>
</dbReference>
<dbReference type="Gene3D" id="3.30.200.20">
    <property type="entry name" value="Phosphorylase Kinase, domain 1"/>
    <property type="match status" value="1"/>
</dbReference>
<dbReference type="GO" id="GO:0046872">
    <property type="term" value="F:metal ion binding"/>
    <property type="evidence" value="ECO:0007669"/>
    <property type="project" value="UniProtKB-KW"/>
</dbReference>
<evidence type="ECO:0000256" key="16">
    <source>
        <dbReference type="ARBA" id="ARBA00023128"/>
    </source>
</evidence>
<keyword evidence="10" id="KW-0418">Kinase</keyword>
<dbReference type="Gene3D" id="1.10.510.10">
    <property type="entry name" value="Transferase(Phosphotransferase) domain 1"/>
    <property type="match status" value="1"/>
</dbReference>
<dbReference type="PROSITE" id="PS50011">
    <property type="entry name" value="PROTEIN_KINASE_DOM"/>
    <property type="match status" value="1"/>
</dbReference>
<dbReference type="InterPro" id="IPR011009">
    <property type="entry name" value="Kinase-like_dom_sf"/>
</dbReference>
<evidence type="ECO:0000256" key="4">
    <source>
        <dbReference type="ARBA" id="ARBA00004572"/>
    </source>
</evidence>
<evidence type="ECO:0000256" key="17">
    <source>
        <dbReference type="ARBA" id="ARBA00047899"/>
    </source>
</evidence>
<proteinExistence type="predicted"/>
<keyword evidence="11" id="KW-1000">Mitochondrion outer membrane</keyword>
<dbReference type="EC" id="2.7.11.1" evidence="5"/>
<comment type="catalytic activity">
    <reaction evidence="17">
        <text>L-threonyl-[protein] + ATP = O-phospho-L-threonyl-[protein] + ADP + H(+)</text>
        <dbReference type="Rhea" id="RHEA:46608"/>
        <dbReference type="Rhea" id="RHEA-COMP:11060"/>
        <dbReference type="Rhea" id="RHEA-COMP:11605"/>
        <dbReference type="ChEBI" id="CHEBI:15378"/>
        <dbReference type="ChEBI" id="CHEBI:30013"/>
        <dbReference type="ChEBI" id="CHEBI:30616"/>
        <dbReference type="ChEBI" id="CHEBI:61977"/>
        <dbReference type="ChEBI" id="CHEBI:456216"/>
        <dbReference type="EC" id="2.7.11.1"/>
    </reaction>
</comment>